<dbReference type="InterPro" id="IPR032675">
    <property type="entry name" value="LRR_dom_sf"/>
</dbReference>
<reference evidence="2" key="2">
    <citation type="submission" date="2015-06" db="UniProtKB">
        <authorList>
            <consortium name="EnsemblPlants"/>
        </authorList>
    </citation>
    <scope>IDENTIFICATION</scope>
    <source>
        <strain evidence="2">DM1-3 516 R44</strain>
    </source>
</reference>
<dbReference type="Pfam" id="PF25019">
    <property type="entry name" value="LRR_R13L1-DRL21"/>
    <property type="match status" value="1"/>
</dbReference>
<dbReference type="SUPFAM" id="SSF52058">
    <property type="entry name" value="L domain-like"/>
    <property type="match status" value="1"/>
</dbReference>
<accession>M1BZN1</accession>
<dbReference type="EnsemblPlants" id="PGSC0003DMT400056574">
    <property type="protein sequence ID" value="PGSC0003DMT400056574"/>
    <property type="gene ID" value="PGSC0003DMG400021998"/>
</dbReference>
<dbReference type="HOGENOM" id="CLU_1716484_0_0_1"/>
<evidence type="ECO:0000313" key="2">
    <source>
        <dbReference type="EnsemblPlants" id="PGSC0003DMT400056574"/>
    </source>
</evidence>
<reference evidence="3" key="1">
    <citation type="journal article" date="2011" name="Nature">
        <title>Genome sequence and analysis of the tuber crop potato.</title>
        <authorList>
            <consortium name="The Potato Genome Sequencing Consortium"/>
        </authorList>
    </citation>
    <scope>NUCLEOTIDE SEQUENCE [LARGE SCALE GENOMIC DNA]</scope>
    <source>
        <strain evidence="3">cv. DM1-3 516 R44</strain>
    </source>
</reference>
<feature type="domain" description="R13L1/DRL21-like LRR repeat region" evidence="1">
    <location>
        <begin position="20"/>
        <end position="93"/>
    </location>
</feature>
<name>M1BZN1_SOLTU</name>
<keyword evidence="3" id="KW-1185">Reference proteome</keyword>
<evidence type="ECO:0000313" key="3">
    <source>
        <dbReference type="Proteomes" id="UP000011115"/>
    </source>
</evidence>
<dbReference type="PANTHER" id="PTHR47186:SF13">
    <property type="entry name" value="DISEASE RESISTANCE PROTEIN RGA3"/>
    <property type="match status" value="1"/>
</dbReference>
<dbReference type="Gramene" id="PGSC0003DMT400056574">
    <property type="protein sequence ID" value="PGSC0003DMT400056574"/>
    <property type="gene ID" value="PGSC0003DMG400021998"/>
</dbReference>
<dbReference type="PANTHER" id="PTHR47186">
    <property type="entry name" value="LEUCINE-RICH REPEAT-CONTAINING PROTEIN 57"/>
    <property type="match status" value="1"/>
</dbReference>
<dbReference type="PaxDb" id="4113-PGSC0003DMT400056574"/>
<proteinExistence type="predicted"/>
<organism evidence="2 3">
    <name type="scientific">Solanum tuberosum</name>
    <name type="common">Potato</name>
    <dbReference type="NCBI Taxonomy" id="4113"/>
    <lineage>
        <taxon>Eukaryota</taxon>
        <taxon>Viridiplantae</taxon>
        <taxon>Streptophyta</taxon>
        <taxon>Embryophyta</taxon>
        <taxon>Tracheophyta</taxon>
        <taxon>Spermatophyta</taxon>
        <taxon>Magnoliopsida</taxon>
        <taxon>eudicotyledons</taxon>
        <taxon>Gunneridae</taxon>
        <taxon>Pentapetalae</taxon>
        <taxon>asterids</taxon>
        <taxon>lamiids</taxon>
        <taxon>Solanales</taxon>
        <taxon>Solanaceae</taxon>
        <taxon>Solanoideae</taxon>
        <taxon>Solaneae</taxon>
        <taxon>Solanum</taxon>
    </lineage>
</organism>
<dbReference type="Gene3D" id="3.80.10.10">
    <property type="entry name" value="Ribonuclease Inhibitor"/>
    <property type="match status" value="1"/>
</dbReference>
<evidence type="ECO:0000259" key="1">
    <source>
        <dbReference type="Pfam" id="PF25019"/>
    </source>
</evidence>
<dbReference type="AlphaFoldDB" id="M1BZN1"/>
<dbReference type="InterPro" id="IPR056789">
    <property type="entry name" value="LRR_R13L1-DRL21"/>
</dbReference>
<dbReference type="InParanoid" id="M1BZN1"/>
<sequence length="153" mass="17587">MSWYNCFHESEVLEALKPRSYESEEVKVLEALKPHPNLTSLTIIGFGGFCLPDWMNHSVLKRVVSIRIEGCENCSRLPPFGDLPCLESLVLENGSGEVEYVEEDYVSTRRWFPSLRKLSIWNFRNLKGLLKKGGEEQFSVLEEMDISISLIFI</sequence>
<dbReference type="eggNOG" id="KOG4658">
    <property type="taxonomic scope" value="Eukaryota"/>
</dbReference>
<dbReference type="Proteomes" id="UP000011115">
    <property type="component" value="Unassembled WGS sequence"/>
</dbReference>
<protein>
    <submittedName>
        <fullName evidence="2">Disease resistance protein RGA3</fullName>
    </submittedName>
</protein>